<gene>
    <name evidence="3" type="ORF">NBG84_09020</name>
</gene>
<feature type="region of interest" description="Disordered" evidence="1">
    <location>
        <begin position="1"/>
        <end position="46"/>
    </location>
</feature>
<name>A0ABT0UIH9_9ACTN</name>
<keyword evidence="4" id="KW-1185">Reference proteome</keyword>
<dbReference type="Pfam" id="PF14206">
    <property type="entry name" value="Cys_rich_CPCC"/>
    <property type="match status" value="1"/>
</dbReference>
<comment type="caution">
    <text evidence="3">The sequence shown here is derived from an EMBL/GenBank/DDBJ whole genome shotgun (WGS) entry which is preliminary data.</text>
</comment>
<evidence type="ECO:0000259" key="2">
    <source>
        <dbReference type="Pfam" id="PF14206"/>
    </source>
</evidence>
<keyword evidence="3" id="KW-0378">Hydrolase</keyword>
<dbReference type="GO" id="GO:0016787">
    <property type="term" value="F:hydrolase activity"/>
    <property type="evidence" value="ECO:0007669"/>
    <property type="project" value="UniProtKB-KW"/>
</dbReference>
<feature type="compositionally biased region" description="Acidic residues" evidence="1">
    <location>
        <begin position="11"/>
        <end position="27"/>
    </location>
</feature>
<evidence type="ECO:0000313" key="3">
    <source>
        <dbReference type="EMBL" id="MCM2388437.1"/>
    </source>
</evidence>
<dbReference type="Proteomes" id="UP001431429">
    <property type="component" value="Unassembled WGS sequence"/>
</dbReference>
<reference evidence="3" key="1">
    <citation type="submission" date="2022-06" db="EMBL/GenBank/DDBJ databases">
        <title>Genome public.</title>
        <authorList>
            <person name="Sun Q."/>
        </authorList>
    </citation>
    <scope>NUCLEOTIDE SEQUENCE</scope>
    <source>
        <strain evidence="3">CWNU-1</strain>
    </source>
</reference>
<evidence type="ECO:0000313" key="4">
    <source>
        <dbReference type="Proteomes" id="UP001431429"/>
    </source>
</evidence>
<sequence>MTSSARMDSANDPDDTAADLAELEALEAEMQRKYGGPPTAPEPAEVPPEGWLPCPCCGHQMFAALWSDEICDVCRWQEDPFQLRYPWAAIGPNGGLSLIEAQANFQRLGAMDERHLRHVRPPADDEPLDPGWRLIDLSRDPFEADISDDPLPDDLTALYWWRPNYWRRDERPAAS</sequence>
<dbReference type="EMBL" id="JAMQAW010000007">
    <property type="protein sequence ID" value="MCM2388437.1"/>
    <property type="molecule type" value="Genomic_DNA"/>
</dbReference>
<proteinExistence type="predicted"/>
<dbReference type="InterPro" id="IPR025983">
    <property type="entry name" value="Cys_rich_CPCC"/>
</dbReference>
<protein>
    <submittedName>
        <fullName evidence="3">Hydrolase</fullName>
    </submittedName>
</protein>
<organism evidence="3 4">
    <name type="scientific">Streptomyces albipurpureus</name>
    <dbReference type="NCBI Taxonomy" id="2897419"/>
    <lineage>
        <taxon>Bacteria</taxon>
        <taxon>Bacillati</taxon>
        <taxon>Actinomycetota</taxon>
        <taxon>Actinomycetes</taxon>
        <taxon>Kitasatosporales</taxon>
        <taxon>Streptomycetaceae</taxon>
        <taxon>Streptomyces</taxon>
    </lineage>
</organism>
<accession>A0ABT0UIH9</accession>
<dbReference type="RefSeq" id="WP_250918767.1">
    <property type="nucleotide sequence ID" value="NZ_JAMQAW010000007.1"/>
</dbReference>
<feature type="domain" description="Cysteine-rich CPCC" evidence="2">
    <location>
        <begin position="53"/>
        <end position="126"/>
    </location>
</feature>
<evidence type="ECO:0000256" key="1">
    <source>
        <dbReference type="SAM" id="MobiDB-lite"/>
    </source>
</evidence>